<evidence type="ECO:0000313" key="4">
    <source>
        <dbReference type="Proteomes" id="UP000315226"/>
    </source>
</evidence>
<feature type="compositionally biased region" description="Basic residues" evidence="1">
    <location>
        <begin position="44"/>
        <end position="56"/>
    </location>
</feature>
<comment type="caution">
    <text evidence="3">The sequence shown here is derived from an EMBL/GenBank/DDBJ whole genome shotgun (WGS) entry which is preliminary data.</text>
</comment>
<dbReference type="Proteomes" id="UP000315226">
    <property type="component" value="Unassembled WGS sequence"/>
</dbReference>
<keyword evidence="4" id="KW-1185">Reference proteome</keyword>
<protein>
    <recommendedName>
        <fullName evidence="2">GTPase HflX N-terminal domain-containing protein</fullName>
    </recommendedName>
</protein>
<name>A0A4Y3RVG2_9ACTN</name>
<feature type="domain" description="GTPase HflX N-terminal" evidence="2">
    <location>
        <begin position="129"/>
        <end position="174"/>
    </location>
</feature>
<dbReference type="EMBL" id="BJMN01000054">
    <property type="protein sequence ID" value="GEB61294.1"/>
    <property type="molecule type" value="Genomic_DNA"/>
</dbReference>
<evidence type="ECO:0000259" key="2">
    <source>
        <dbReference type="Pfam" id="PF13167"/>
    </source>
</evidence>
<dbReference type="Pfam" id="PF13167">
    <property type="entry name" value="GTP-bdg_N"/>
    <property type="match status" value="1"/>
</dbReference>
<evidence type="ECO:0000313" key="3">
    <source>
        <dbReference type="EMBL" id="GEB61294.1"/>
    </source>
</evidence>
<proteinExistence type="predicted"/>
<feature type="region of interest" description="Disordered" evidence="1">
    <location>
        <begin position="27"/>
        <end position="60"/>
    </location>
</feature>
<reference evidence="3 4" key="1">
    <citation type="submission" date="2019-06" db="EMBL/GenBank/DDBJ databases">
        <title>Whole genome shotgun sequence of Streptomyces gardneri NBRC 12865.</title>
        <authorList>
            <person name="Hosoyama A."/>
            <person name="Uohara A."/>
            <person name="Ohji S."/>
            <person name="Ichikawa N."/>
        </authorList>
    </citation>
    <scope>NUCLEOTIDE SEQUENCE [LARGE SCALE GENOMIC DNA]</scope>
    <source>
        <strain evidence="3 4">NBRC 12865</strain>
    </source>
</reference>
<gene>
    <name evidence="3" type="ORF">SGA01_68990</name>
</gene>
<evidence type="ECO:0000256" key="1">
    <source>
        <dbReference type="SAM" id="MobiDB-lite"/>
    </source>
</evidence>
<sequence>MATFLRETLHTRAEWPLCPCWSSPVSEKRGVTAGSPAPSLWRMHQPRRRDRRPARRARPEPIQRQAFRLRAVDVDVVLVGYFSAKQKDFETLMASAAIDLATRGARVVVQIVQRRGVSDGGVQKMGLAYSSRTLLSYGKVREVAQACDQANAEAVIFVSSLTERQQRTLTEMLGRPAVSLSDILAAD</sequence>
<dbReference type="AlphaFoldDB" id="A0A4Y3RVG2"/>
<organism evidence="3 4">
    <name type="scientific">Streptomyces gardneri</name>
    <dbReference type="NCBI Taxonomy" id="66892"/>
    <lineage>
        <taxon>Bacteria</taxon>
        <taxon>Bacillati</taxon>
        <taxon>Actinomycetota</taxon>
        <taxon>Actinomycetes</taxon>
        <taxon>Kitasatosporales</taxon>
        <taxon>Streptomycetaceae</taxon>
        <taxon>Streptomyces</taxon>
    </lineage>
</organism>
<accession>A0A4Y3RVG2</accession>
<dbReference type="InterPro" id="IPR025121">
    <property type="entry name" value="GTPase_HflX_N"/>
</dbReference>